<gene>
    <name evidence="2" type="ORF">HB776_00240</name>
</gene>
<dbReference type="Proteomes" id="UP000515291">
    <property type="component" value="Chromosome"/>
</dbReference>
<feature type="region of interest" description="Disordered" evidence="1">
    <location>
        <begin position="1"/>
        <end position="59"/>
    </location>
</feature>
<sequence>MSKAEDLREQATDAGKRGDKTKSLREGAREHRREKALNDMADNEDWLDGKSKPQPEKKN</sequence>
<name>A0A7G6TSW3_9BRAD</name>
<dbReference type="AlphaFoldDB" id="A0A7G6TSW3"/>
<protein>
    <submittedName>
        <fullName evidence="2">Uncharacterized protein</fullName>
    </submittedName>
</protein>
<dbReference type="RefSeq" id="WP_184514193.1">
    <property type="nucleotide sequence ID" value="NZ_CP050292.1"/>
</dbReference>
<proteinExistence type="predicted"/>
<reference evidence="3" key="1">
    <citation type="journal article" date="2020" name="Mol. Plant Microbe">
        <title>Rhizobial microsymbionts of the narrowly endemic Oxytropis species growing in Kamchatka are characterized by significant genetic diversity and possess a set of genes that are associated with T3SS and T6SS secretion systems and can affect the development of symbiosis.</title>
        <authorList>
            <person name="Safronova V."/>
            <person name="Guro P."/>
            <person name="Sazanova A."/>
            <person name="Kuznetsova I."/>
            <person name="Belimov A."/>
            <person name="Yakubov V."/>
            <person name="Chirak E."/>
            <person name="Afonin A."/>
            <person name="Gogolev Y."/>
            <person name="Andronov E."/>
            <person name="Tikhonovich I."/>
        </authorList>
    </citation>
    <scope>NUCLEOTIDE SEQUENCE [LARGE SCALE GENOMIC DNA]</scope>
    <source>
        <strain evidence="3">581</strain>
    </source>
</reference>
<feature type="compositionally biased region" description="Basic and acidic residues" evidence="1">
    <location>
        <begin position="47"/>
        <end position="59"/>
    </location>
</feature>
<dbReference type="KEGG" id="trb:HB776_00240"/>
<evidence type="ECO:0000313" key="2">
    <source>
        <dbReference type="EMBL" id="QND69845.1"/>
    </source>
</evidence>
<evidence type="ECO:0000313" key="3">
    <source>
        <dbReference type="Proteomes" id="UP000515291"/>
    </source>
</evidence>
<feature type="compositionally biased region" description="Basic and acidic residues" evidence="1">
    <location>
        <begin position="1"/>
        <end position="37"/>
    </location>
</feature>
<organism evidence="2 3">
    <name type="scientific">Tardiphaga robiniae</name>
    <dbReference type="NCBI Taxonomy" id="943830"/>
    <lineage>
        <taxon>Bacteria</taxon>
        <taxon>Pseudomonadati</taxon>
        <taxon>Pseudomonadota</taxon>
        <taxon>Alphaproteobacteria</taxon>
        <taxon>Hyphomicrobiales</taxon>
        <taxon>Nitrobacteraceae</taxon>
        <taxon>Tardiphaga</taxon>
    </lineage>
</organism>
<dbReference type="EMBL" id="CP050292">
    <property type="protein sequence ID" value="QND69845.1"/>
    <property type="molecule type" value="Genomic_DNA"/>
</dbReference>
<evidence type="ECO:0000256" key="1">
    <source>
        <dbReference type="SAM" id="MobiDB-lite"/>
    </source>
</evidence>
<accession>A0A7G6TSW3</accession>